<reference evidence="2" key="1">
    <citation type="journal article" date="2019" name="Int. J. Syst. Evol. Microbiol.">
        <title>The Global Catalogue of Microorganisms (GCM) 10K type strain sequencing project: providing services to taxonomists for standard genome sequencing and annotation.</title>
        <authorList>
            <consortium name="The Broad Institute Genomics Platform"/>
            <consortium name="The Broad Institute Genome Sequencing Center for Infectious Disease"/>
            <person name="Wu L."/>
            <person name="Ma J."/>
        </authorList>
    </citation>
    <scope>NUCLEOTIDE SEQUENCE [LARGE SCALE GENOMIC DNA]</scope>
    <source>
        <strain evidence="2">JCM 1407</strain>
    </source>
</reference>
<protein>
    <submittedName>
        <fullName evidence="1">Uncharacterized protein</fullName>
    </submittedName>
</protein>
<dbReference type="RefSeq" id="WP_343760699.1">
    <property type="nucleotide sequence ID" value="NZ_BAAACG010000008.1"/>
</dbReference>
<comment type="caution">
    <text evidence="1">The sequence shown here is derived from an EMBL/GenBank/DDBJ whole genome shotgun (WGS) entry which is preliminary data.</text>
</comment>
<accession>A0ABP3UMN6</accession>
<organism evidence="1 2">
    <name type="scientific">Clostridium oceanicum</name>
    <dbReference type="NCBI Taxonomy" id="1543"/>
    <lineage>
        <taxon>Bacteria</taxon>
        <taxon>Bacillati</taxon>
        <taxon>Bacillota</taxon>
        <taxon>Clostridia</taxon>
        <taxon>Eubacteriales</taxon>
        <taxon>Clostridiaceae</taxon>
        <taxon>Clostridium</taxon>
    </lineage>
</organism>
<sequence>MKSKIKFAISLIAIFVIAWTIILEQIPKSRVKKNQMMKARPINQLDDWVKYVQKT</sequence>
<gene>
    <name evidence="1" type="ORF">GCM10008906_16780</name>
</gene>
<name>A0ABP3UMN6_9CLOT</name>
<keyword evidence="2" id="KW-1185">Reference proteome</keyword>
<dbReference type="EMBL" id="BAAACG010000008">
    <property type="protein sequence ID" value="GAA0738843.1"/>
    <property type="molecule type" value="Genomic_DNA"/>
</dbReference>
<evidence type="ECO:0000313" key="2">
    <source>
        <dbReference type="Proteomes" id="UP001501510"/>
    </source>
</evidence>
<dbReference type="Proteomes" id="UP001501510">
    <property type="component" value="Unassembled WGS sequence"/>
</dbReference>
<evidence type="ECO:0000313" key="1">
    <source>
        <dbReference type="EMBL" id="GAA0738843.1"/>
    </source>
</evidence>
<proteinExistence type="predicted"/>